<organism evidence="10 11">
    <name type="scientific">Priapulus caudatus</name>
    <name type="common">Priapulid worm</name>
    <dbReference type="NCBI Taxonomy" id="37621"/>
    <lineage>
        <taxon>Eukaryota</taxon>
        <taxon>Metazoa</taxon>
        <taxon>Ecdysozoa</taxon>
        <taxon>Scalidophora</taxon>
        <taxon>Priapulida</taxon>
        <taxon>Priapulimorpha</taxon>
        <taxon>Priapulimorphida</taxon>
        <taxon>Priapulidae</taxon>
        <taxon>Priapulus</taxon>
    </lineage>
</organism>
<keyword evidence="5" id="KW-0238">DNA-binding</keyword>
<keyword evidence="7" id="KW-0539">Nucleus</keyword>
<dbReference type="InterPro" id="IPR050359">
    <property type="entry name" value="bHLH_transcription_factors"/>
</dbReference>
<dbReference type="SMART" id="SM00353">
    <property type="entry name" value="HLH"/>
    <property type="match status" value="1"/>
</dbReference>
<dbReference type="SUPFAM" id="SSF47459">
    <property type="entry name" value="HLH, helix-loop-helix DNA-binding domain"/>
    <property type="match status" value="1"/>
</dbReference>
<dbReference type="InterPro" id="IPR011598">
    <property type="entry name" value="bHLH_dom"/>
</dbReference>
<dbReference type="Pfam" id="PF12533">
    <property type="entry name" value="Neuro_bHLH"/>
    <property type="match status" value="1"/>
</dbReference>
<feature type="compositionally biased region" description="Acidic residues" evidence="8">
    <location>
        <begin position="22"/>
        <end position="32"/>
    </location>
</feature>
<keyword evidence="1" id="KW-0217">Developmental protein</keyword>
<accession>A0ABM1EPI7</accession>
<feature type="compositionally biased region" description="Basic and acidic residues" evidence="8">
    <location>
        <begin position="33"/>
        <end position="49"/>
    </location>
</feature>
<evidence type="ECO:0000256" key="4">
    <source>
        <dbReference type="ARBA" id="ARBA00023015"/>
    </source>
</evidence>
<evidence type="ECO:0000259" key="9">
    <source>
        <dbReference type="PROSITE" id="PS50888"/>
    </source>
</evidence>
<dbReference type="PROSITE" id="PS50888">
    <property type="entry name" value="BHLH"/>
    <property type="match status" value="1"/>
</dbReference>
<feature type="region of interest" description="Disordered" evidence="8">
    <location>
        <begin position="287"/>
        <end position="321"/>
    </location>
</feature>
<keyword evidence="10" id="KW-1185">Reference proteome</keyword>
<evidence type="ECO:0000313" key="10">
    <source>
        <dbReference type="Proteomes" id="UP000695022"/>
    </source>
</evidence>
<protein>
    <submittedName>
        <fullName evidence="11">Neurogenic differentiation factor 1-like</fullName>
    </submittedName>
</protein>
<evidence type="ECO:0000256" key="6">
    <source>
        <dbReference type="ARBA" id="ARBA00023163"/>
    </source>
</evidence>
<dbReference type="Gene3D" id="4.10.280.10">
    <property type="entry name" value="Helix-loop-helix DNA-binding domain"/>
    <property type="match status" value="1"/>
</dbReference>
<feature type="domain" description="BHLH" evidence="9">
    <location>
        <begin position="70"/>
        <end position="122"/>
    </location>
</feature>
<dbReference type="Pfam" id="PF00010">
    <property type="entry name" value="HLH"/>
    <property type="match status" value="1"/>
</dbReference>
<sequence length="350" mass="38360">MPTRTKAEDTEELLRQLHVAEAEEVDIEESESEESKAAARRATKTEAKMPRKRGPKKKKMTKARVLKFKLRRCKANSRERTRMHGLNDALDTLREVIPVYSKTQKLSKIETLRLASNYITALSSILDNGKKPDVVAFAQTLSQGLSQATTNLVAGCLQLNPRTLLPDHARAYGYTMYYSNSNSLPYTYGGHGGHQEALPGFPADGFPLHGLQADVASPYAPVPEFSSSLSACDGPFARGASACLENRGYMTSPERTYGTSPEGGYVTSPEDGYVTSPERAYVMSSSCQHQSFPGSGSGGGGSGCPEQQLTRIPQGPHHGHSKTIELCRRLNRSIPEFVYKRSIVAGYHMR</sequence>
<dbReference type="Proteomes" id="UP000695022">
    <property type="component" value="Unplaced"/>
</dbReference>
<evidence type="ECO:0000256" key="7">
    <source>
        <dbReference type="ARBA" id="ARBA00023242"/>
    </source>
</evidence>
<evidence type="ECO:0000256" key="3">
    <source>
        <dbReference type="ARBA" id="ARBA00022902"/>
    </source>
</evidence>
<evidence type="ECO:0000256" key="8">
    <source>
        <dbReference type="SAM" id="MobiDB-lite"/>
    </source>
</evidence>
<dbReference type="PANTHER" id="PTHR19290:SF134">
    <property type="entry name" value="NEUROGENIC DIFFERENTIATION FACTOR 1"/>
    <property type="match status" value="1"/>
</dbReference>
<evidence type="ECO:0000256" key="5">
    <source>
        <dbReference type="ARBA" id="ARBA00023125"/>
    </source>
</evidence>
<evidence type="ECO:0000256" key="2">
    <source>
        <dbReference type="ARBA" id="ARBA00022782"/>
    </source>
</evidence>
<gene>
    <name evidence="11" type="primary">LOC106814322</name>
</gene>
<keyword evidence="6" id="KW-0804">Transcription</keyword>
<reference evidence="11" key="1">
    <citation type="submission" date="2025-08" db="UniProtKB">
        <authorList>
            <consortium name="RefSeq"/>
        </authorList>
    </citation>
    <scope>IDENTIFICATION</scope>
</reference>
<keyword evidence="3" id="KW-0524">Neurogenesis</keyword>
<keyword evidence="4" id="KW-0805">Transcription regulation</keyword>
<dbReference type="InterPro" id="IPR036638">
    <property type="entry name" value="HLH_DNA-bd_sf"/>
</dbReference>
<feature type="compositionally biased region" description="Basic residues" evidence="8">
    <location>
        <begin position="50"/>
        <end position="61"/>
    </location>
</feature>
<evidence type="ECO:0000313" key="11">
    <source>
        <dbReference type="RefSeq" id="XP_014674108.1"/>
    </source>
</evidence>
<dbReference type="RefSeq" id="XP_014674108.1">
    <property type="nucleotide sequence ID" value="XM_014818622.1"/>
</dbReference>
<dbReference type="PANTHER" id="PTHR19290">
    <property type="entry name" value="BASIC HELIX-LOOP-HELIX PROTEIN NEUROGENIN-RELATED"/>
    <property type="match status" value="1"/>
</dbReference>
<dbReference type="GeneID" id="106814322"/>
<evidence type="ECO:0000256" key="1">
    <source>
        <dbReference type="ARBA" id="ARBA00022473"/>
    </source>
</evidence>
<dbReference type="InterPro" id="IPR022575">
    <property type="entry name" value="NeuroD_DUF"/>
</dbReference>
<name>A0ABM1EPI7_PRICU</name>
<keyword evidence="2" id="KW-0221">Differentiation</keyword>
<proteinExistence type="predicted"/>
<feature type="region of interest" description="Disordered" evidence="8">
    <location>
        <begin position="18"/>
        <end position="61"/>
    </location>
</feature>